<proteinExistence type="predicted"/>
<gene>
    <name evidence="2" type="primary">ORF46161</name>
</gene>
<reference evidence="2" key="1">
    <citation type="submission" date="2014-12" db="EMBL/GenBank/DDBJ databases">
        <title>Insight into the proteome of Arion vulgaris.</title>
        <authorList>
            <person name="Aradska J."/>
            <person name="Bulat T."/>
            <person name="Smidak R."/>
            <person name="Sarate P."/>
            <person name="Gangsoo J."/>
            <person name="Sialana F."/>
            <person name="Bilban M."/>
            <person name="Lubec G."/>
        </authorList>
    </citation>
    <scope>NUCLEOTIDE SEQUENCE</scope>
    <source>
        <tissue evidence="2">Skin</tissue>
    </source>
</reference>
<sequence>GMPTNKALTLATQRVHTTGLPTNKAPTSATQSLHTTGLPTNEQITLYTSLPQTGKVFPELLVTTPTDSSLT</sequence>
<dbReference type="EMBL" id="HACG01015935">
    <property type="protein sequence ID" value="CEK62800.1"/>
    <property type="molecule type" value="Transcribed_RNA"/>
</dbReference>
<dbReference type="AlphaFoldDB" id="A0A0B6Z500"/>
<accession>A0A0B6Z500</accession>
<name>A0A0B6Z500_9EUPU</name>
<feature type="non-terminal residue" evidence="2">
    <location>
        <position position="71"/>
    </location>
</feature>
<evidence type="ECO:0000256" key="1">
    <source>
        <dbReference type="SAM" id="MobiDB-lite"/>
    </source>
</evidence>
<evidence type="ECO:0000313" key="2">
    <source>
        <dbReference type="EMBL" id="CEK62800.1"/>
    </source>
</evidence>
<protein>
    <submittedName>
        <fullName evidence="2">Uncharacterized protein</fullName>
    </submittedName>
</protein>
<organism evidence="2">
    <name type="scientific">Arion vulgaris</name>
    <dbReference type="NCBI Taxonomy" id="1028688"/>
    <lineage>
        <taxon>Eukaryota</taxon>
        <taxon>Metazoa</taxon>
        <taxon>Spiralia</taxon>
        <taxon>Lophotrochozoa</taxon>
        <taxon>Mollusca</taxon>
        <taxon>Gastropoda</taxon>
        <taxon>Heterobranchia</taxon>
        <taxon>Euthyneura</taxon>
        <taxon>Panpulmonata</taxon>
        <taxon>Eupulmonata</taxon>
        <taxon>Stylommatophora</taxon>
        <taxon>Helicina</taxon>
        <taxon>Arionoidea</taxon>
        <taxon>Arionidae</taxon>
        <taxon>Arion</taxon>
    </lineage>
</organism>
<feature type="non-terminal residue" evidence="2">
    <location>
        <position position="1"/>
    </location>
</feature>
<feature type="region of interest" description="Disordered" evidence="1">
    <location>
        <begin position="15"/>
        <end position="37"/>
    </location>
</feature>